<feature type="region of interest" description="Disordered" evidence="1">
    <location>
        <begin position="119"/>
        <end position="148"/>
    </location>
</feature>
<evidence type="ECO:0000256" key="1">
    <source>
        <dbReference type="SAM" id="MobiDB-lite"/>
    </source>
</evidence>
<organism evidence="2 3">
    <name type="scientific">Mytilus coruscus</name>
    <name type="common">Sea mussel</name>
    <dbReference type="NCBI Taxonomy" id="42192"/>
    <lineage>
        <taxon>Eukaryota</taxon>
        <taxon>Metazoa</taxon>
        <taxon>Spiralia</taxon>
        <taxon>Lophotrochozoa</taxon>
        <taxon>Mollusca</taxon>
        <taxon>Bivalvia</taxon>
        <taxon>Autobranchia</taxon>
        <taxon>Pteriomorphia</taxon>
        <taxon>Mytilida</taxon>
        <taxon>Mytiloidea</taxon>
        <taxon>Mytilidae</taxon>
        <taxon>Mytilinae</taxon>
        <taxon>Mytilus</taxon>
    </lineage>
</organism>
<dbReference type="AlphaFoldDB" id="A0A6J8DLI7"/>
<protein>
    <submittedName>
        <fullName evidence="2">Uncharacterized protein</fullName>
    </submittedName>
</protein>
<name>A0A6J8DLI7_MYTCO</name>
<accession>A0A6J8DLI7</accession>
<evidence type="ECO:0000313" key="2">
    <source>
        <dbReference type="EMBL" id="CAC5408597.1"/>
    </source>
</evidence>
<sequence>MTDTPLPKQKRSRLFEGETPRPNSKQTKMADMSVMNDLKISISAIASSVKEIKDGQDSMKKMFESKIHKLRKDIISTIEVLKTDIDLDMAREKSRIDELMTSIQTLTTRLNFIESARQTETLDSENSNGNDQRQGNTQSGFRRPDPLNDNELTVIMKNVVYSEGENLAEKVADIINSLDLTRIAIHTLISRIETARETQDNIDVIYTELCDTIINEMDKNIPCYDSSSKTRKRYRVHKSFWNEELSNLWATMRDKEKSFLNCNGRPSVKMTKRTEFPFAQLPKLRCYERQYKQSFCDEIESITTYNSNEFWAKIKRLGPRK</sequence>
<dbReference type="Proteomes" id="UP000507470">
    <property type="component" value="Unassembled WGS sequence"/>
</dbReference>
<feature type="compositionally biased region" description="Polar residues" evidence="1">
    <location>
        <begin position="119"/>
        <end position="140"/>
    </location>
</feature>
<keyword evidence="3" id="KW-1185">Reference proteome</keyword>
<gene>
    <name evidence="2" type="ORF">MCOR_41976</name>
</gene>
<feature type="region of interest" description="Disordered" evidence="1">
    <location>
        <begin position="1"/>
        <end position="27"/>
    </location>
</feature>
<evidence type="ECO:0000313" key="3">
    <source>
        <dbReference type="Proteomes" id="UP000507470"/>
    </source>
</evidence>
<reference evidence="2 3" key="1">
    <citation type="submission" date="2020-06" db="EMBL/GenBank/DDBJ databases">
        <authorList>
            <person name="Li R."/>
            <person name="Bekaert M."/>
        </authorList>
    </citation>
    <scope>NUCLEOTIDE SEQUENCE [LARGE SCALE GENOMIC DNA]</scope>
    <source>
        <strain evidence="3">wild</strain>
    </source>
</reference>
<proteinExistence type="predicted"/>
<dbReference type="EMBL" id="CACVKT020007571">
    <property type="protein sequence ID" value="CAC5408597.1"/>
    <property type="molecule type" value="Genomic_DNA"/>
</dbReference>